<keyword evidence="2" id="KW-0808">Transferase</keyword>
<evidence type="ECO:0000313" key="2">
    <source>
        <dbReference type="EMBL" id="EME27557.1"/>
    </source>
</evidence>
<gene>
    <name evidence="2" type="ORF">Gasu_48540</name>
</gene>
<proteinExistence type="predicted"/>
<feature type="signal peptide" evidence="1">
    <location>
        <begin position="1"/>
        <end position="20"/>
    </location>
</feature>
<name>M2XCA9_GALSU</name>
<reference evidence="3" key="1">
    <citation type="journal article" date="2013" name="Science">
        <title>Gene transfer from bacteria and archaea facilitated evolution of an extremophilic eukaryote.</title>
        <authorList>
            <person name="Schonknecht G."/>
            <person name="Chen W.H."/>
            <person name="Ternes C.M."/>
            <person name="Barbier G.G."/>
            <person name="Shrestha R.P."/>
            <person name="Stanke M."/>
            <person name="Brautigam A."/>
            <person name="Baker B.J."/>
            <person name="Banfield J.F."/>
            <person name="Garavito R.M."/>
            <person name="Carr K."/>
            <person name="Wilkerson C."/>
            <person name="Rensing S.A."/>
            <person name="Gagneul D."/>
            <person name="Dickenson N.E."/>
            <person name="Oesterhelt C."/>
            <person name="Lercher M.J."/>
            <person name="Weber A.P."/>
        </authorList>
    </citation>
    <scope>NUCLEOTIDE SEQUENCE [LARGE SCALE GENOMIC DNA]</scope>
    <source>
        <strain evidence="3">074W</strain>
    </source>
</reference>
<dbReference type="GeneID" id="17086454"/>
<feature type="chain" id="PRO_5004029348" evidence="1">
    <location>
        <begin position="21"/>
        <end position="72"/>
    </location>
</feature>
<dbReference type="OrthoDB" id="124397at2759"/>
<dbReference type="Proteomes" id="UP000030680">
    <property type="component" value="Unassembled WGS sequence"/>
</dbReference>
<dbReference type="GO" id="GO:0016740">
    <property type="term" value="F:transferase activity"/>
    <property type="evidence" value="ECO:0007669"/>
    <property type="project" value="UniProtKB-KW"/>
</dbReference>
<keyword evidence="3" id="KW-1185">Reference proteome</keyword>
<dbReference type="EMBL" id="KB454530">
    <property type="protein sequence ID" value="EME27557.1"/>
    <property type="molecule type" value="Genomic_DNA"/>
</dbReference>
<dbReference type="Gramene" id="EME27557">
    <property type="protein sequence ID" value="EME27557"/>
    <property type="gene ID" value="Gasu_48540"/>
</dbReference>
<sequence>MQKSCPRVFYDLLLVCWALGKFPQSSKDVNRRLLLFASKHLRQLYKNSSLLFAVEELLTHSSSRKLKYQTND</sequence>
<keyword evidence="1" id="KW-0732">Signal</keyword>
<evidence type="ECO:0000256" key="1">
    <source>
        <dbReference type="SAM" id="SignalP"/>
    </source>
</evidence>
<dbReference type="RefSeq" id="XP_005704077.1">
    <property type="nucleotide sequence ID" value="XM_005704020.1"/>
</dbReference>
<evidence type="ECO:0000313" key="3">
    <source>
        <dbReference type="Proteomes" id="UP000030680"/>
    </source>
</evidence>
<organism evidence="2 3">
    <name type="scientific">Galdieria sulphuraria</name>
    <name type="common">Red alga</name>
    <dbReference type="NCBI Taxonomy" id="130081"/>
    <lineage>
        <taxon>Eukaryota</taxon>
        <taxon>Rhodophyta</taxon>
        <taxon>Bangiophyceae</taxon>
        <taxon>Galdieriales</taxon>
        <taxon>Galdieriaceae</taxon>
        <taxon>Galdieria</taxon>
    </lineage>
</organism>
<accession>M2XCA9</accession>
<protein>
    <submittedName>
        <fullName evidence="2">O-linked GlcNAc transferase-like protein isoform 2</fullName>
    </submittedName>
</protein>
<dbReference type="AlphaFoldDB" id="M2XCA9"/>